<comment type="caution">
    <text evidence="7">The sequence shown here is derived from an EMBL/GenBank/DDBJ whole genome shotgun (WGS) entry which is preliminary data.</text>
</comment>
<feature type="transmembrane region" description="Helical" evidence="5">
    <location>
        <begin position="214"/>
        <end position="230"/>
    </location>
</feature>
<feature type="transmembrane region" description="Helical" evidence="5">
    <location>
        <begin position="67"/>
        <end position="87"/>
    </location>
</feature>
<evidence type="ECO:0000313" key="8">
    <source>
        <dbReference type="Proteomes" id="UP000232062"/>
    </source>
</evidence>
<protein>
    <submittedName>
        <fullName evidence="7">O-antigen ligase</fullName>
    </submittedName>
</protein>
<reference evidence="7 8" key="1">
    <citation type="submission" date="2017-11" db="EMBL/GenBank/DDBJ databases">
        <title>The genome sequence of Pantoea rodasii DSM 26611.</title>
        <authorList>
            <person name="Gao J."/>
            <person name="Mao X."/>
            <person name="Sun J."/>
        </authorList>
    </citation>
    <scope>NUCLEOTIDE SEQUENCE [LARGE SCALE GENOMIC DNA]</scope>
    <source>
        <strain evidence="7 8">DSM 26611</strain>
    </source>
</reference>
<evidence type="ECO:0000256" key="1">
    <source>
        <dbReference type="ARBA" id="ARBA00004141"/>
    </source>
</evidence>
<feature type="transmembrane region" description="Helical" evidence="5">
    <location>
        <begin position="167"/>
        <end position="185"/>
    </location>
</feature>
<feature type="domain" description="O-antigen ligase-related" evidence="6">
    <location>
        <begin position="197"/>
        <end position="351"/>
    </location>
</feature>
<evidence type="ECO:0000256" key="5">
    <source>
        <dbReference type="SAM" id="Phobius"/>
    </source>
</evidence>
<accession>A0A2M9W4N8</accession>
<evidence type="ECO:0000259" key="6">
    <source>
        <dbReference type="Pfam" id="PF04932"/>
    </source>
</evidence>
<evidence type="ECO:0000256" key="4">
    <source>
        <dbReference type="ARBA" id="ARBA00023136"/>
    </source>
</evidence>
<dbReference type="PANTHER" id="PTHR37422:SF17">
    <property type="entry name" value="O-ANTIGEN LIGASE"/>
    <property type="match status" value="1"/>
</dbReference>
<organism evidence="7 8">
    <name type="scientific">Pantoea rodasii</name>
    <dbReference type="NCBI Taxonomy" id="1076549"/>
    <lineage>
        <taxon>Bacteria</taxon>
        <taxon>Pseudomonadati</taxon>
        <taxon>Pseudomonadota</taxon>
        <taxon>Gammaproteobacteria</taxon>
        <taxon>Enterobacterales</taxon>
        <taxon>Erwiniaceae</taxon>
        <taxon>Pantoea</taxon>
    </lineage>
</organism>
<feature type="transmembrane region" description="Helical" evidence="5">
    <location>
        <begin position="12"/>
        <end position="31"/>
    </location>
</feature>
<evidence type="ECO:0000256" key="3">
    <source>
        <dbReference type="ARBA" id="ARBA00022989"/>
    </source>
</evidence>
<dbReference type="EMBL" id="PIQI01000031">
    <property type="protein sequence ID" value="PJZ02502.1"/>
    <property type="molecule type" value="Genomic_DNA"/>
</dbReference>
<keyword evidence="2 5" id="KW-0812">Transmembrane</keyword>
<dbReference type="InterPro" id="IPR007016">
    <property type="entry name" value="O-antigen_ligase-rel_domated"/>
</dbReference>
<sequence length="419" mass="47850">MSMMDRKNVSLLLPWLAFSTLICILPIAFLFEKGGRVLFYYCAYFSLTGVVIELCKRRPIILTDRKALAILSLGLVYVGWSLFFQYYDHTHDGLYYTAAKRFALGYIIAVYIMHISHAGYIDKKQMVKCALVSLSLTFLTASCFATFQSFTSNERIVLGINRATMTAYAYSAVVLSLIYLILNLPETKLKKFCFLIVSIVSLYVIMLTQTRSAMVIHTLFLAIMTFRLFAVTRNVRFIGCIAVLLLVAIGFSYKVVEVRVESTVNEYNDYQHGNDKTSLGSRFTMWKTGILAFEHSPFGQTQDQRNKFITTYLNEHHQSDSWALIYINVHLHNEFIQFASIFGVMGVFVLLYFFYTFIILEIKNGRKLTPLAIASIAILLYGMTDVLLTSVEFIAMFSVLVVLLSLIESDESYSKDQKR</sequence>
<keyword evidence="3 5" id="KW-1133">Transmembrane helix</keyword>
<name>A0A2M9W4N8_9GAMM</name>
<dbReference type="STRING" id="1076549.HA45_07200"/>
<feature type="transmembrane region" description="Helical" evidence="5">
    <location>
        <begin position="192"/>
        <end position="208"/>
    </location>
</feature>
<evidence type="ECO:0000256" key="2">
    <source>
        <dbReference type="ARBA" id="ARBA00022692"/>
    </source>
</evidence>
<dbReference type="Proteomes" id="UP000232062">
    <property type="component" value="Unassembled WGS sequence"/>
</dbReference>
<dbReference type="GO" id="GO:0016020">
    <property type="term" value="C:membrane"/>
    <property type="evidence" value="ECO:0007669"/>
    <property type="project" value="UniProtKB-SubCell"/>
</dbReference>
<feature type="transmembrane region" description="Helical" evidence="5">
    <location>
        <begin position="37"/>
        <end position="55"/>
    </location>
</feature>
<comment type="subcellular location">
    <subcellularLocation>
        <location evidence="1">Membrane</location>
        <topology evidence="1">Multi-pass membrane protein</topology>
    </subcellularLocation>
</comment>
<dbReference type="AlphaFoldDB" id="A0A2M9W4N8"/>
<feature type="transmembrane region" description="Helical" evidence="5">
    <location>
        <begin position="390"/>
        <end position="409"/>
    </location>
</feature>
<feature type="transmembrane region" description="Helical" evidence="5">
    <location>
        <begin position="126"/>
        <end position="147"/>
    </location>
</feature>
<proteinExistence type="predicted"/>
<feature type="transmembrane region" description="Helical" evidence="5">
    <location>
        <begin position="93"/>
        <end position="114"/>
    </location>
</feature>
<dbReference type="Pfam" id="PF04932">
    <property type="entry name" value="Wzy_C"/>
    <property type="match status" value="1"/>
</dbReference>
<feature type="transmembrane region" description="Helical" evidence="5">
    <location>
        <begin position="237"/>
        <end position="256"/>
    </location>
</feature>
<dbReference type="GO" id="GO:0016874">
    <property type="term" value="F:ligase activity"/>
    <property type="evidence" value="ECO:0007669"/>
    <property type="project" value="UniProtKB-KW"/>
</dbReference>
<keyword evidence="7" id="KW-0436">Ligase</keyword>
<feature type="transmembrane region" description="Helical" evidence="5">
    <location>
        <begin position="335"/>
        <end position="355"/>
    </location>
</feature>
<keyword evidence="8" id="KW-1185">Reference proteome</keyword>
<evidence type="ECO:0000313" key="7">
    <source>
        <dbReference type="EMBL" id="PJZ02502.1"/>
    </source>
</evidence>
<keyword evidence="4 5" id="KW-0472">Membrane</keyword>
<dbReference type="InterPro" id="IPR051533">
    <property type="entry name" value="WaaL-like"/>
</dbReference>
<dbReference type="PANTHER" id="PTHR37422">
    <property type="entry name" value="TEICHURONIC ACID BIOSYNTHESIS PROTEIN TUAE"/>
    <property type="match status" value="1"/>
</dbReference>
<gene>
    <name evidence="7" type="ORF">PRCB_25430</name>
</gene>
<feature type="transmembrane region" description="Helical" evidence="5">
    <location>
        <begin position="367"/>
        <end position="384"/>
    </location>
</feature>